<name>A0A7L4N7E5_9AVES</name>
<dbReference type="PANTHER" id="PTHR10340:SF34">
    <property type="entry name" value="SPHINGOMYELIN PHOSPHODIESTERASE"/>
    <property type="match status" value="1"/>
</dbReference>
<evidence type="ECO:0000256" key="2">
    <source>
        <dbReference type="ARBA" id="ARBA00022801"/>
    </source>
</evidence>
<sequence length="332" mass="35879">PPPVPPPPGAPVTRILFLTDLHWDRLYAPGSPVDCPDPLCCRWEGGANHANGANRNGTGAAGGTAGYWGSYGKCDLPLHTIESLLAQVAPGGAAGTGGGFSAVYWTGDIPAHDVWRQSRRDQLVALGTVSRLLRRYLGTVPVYPAVGNHEATPVNAFPPPFVTGNQSAAWLYDAMAEAWAPWLPPDALQTLRWVPGGCQGGGRGEVWGLLEGVWSAGRSCCHCHPPPQVHIIGHIPPGHCLKAWSWNYYRIVGRFEGTVTGQFFGHTHLDEFELFYDEETLTRPLGIAFIAPSVTTYVNLNPGFRVYEVSGAYPGSSYSVLDHETFILNLTE</sequence>
<dbReference type="InterPro" id="IPR029052">
    <property type="entry name" value="Metallo-depent_PP-like"/>
</dbReference>
<dbReference type="OrthoDB" id="282973at2759"/>
<dbReference type="GO" id="GO:0061750">
    <property type="term" value="F:acid sphingomyelin phosphodiesterase activity"/>
    <property type="evidence" value="ECO:0007669"/>
    <property type="project" value="TreeGrafter"/>
</dbReference>
<keyword evidence="3" id="KW-0325">Glycoprotein</keyword>
<dbReference type="EMBL" id="VYZU01043406">
    <property type="protein sequence ID" value="NXY85980.1"/>
    <property type="molecule type" value="Genomic_DNA"/>
</dbReference>
<feature type="domain" description="Calcineurin-like phosphoesterase" evidence="4">
    <location>
        <begin position="14"/>
        <end position="268"/>
    </location>
</feature>
<dbReference type="Pfam" id="PF00149">
    <property type="entry name" value="Metallophos"/>
    <property type="match status" value="1"/>
</dbReference>
<accession>A0A7L4N7E5</accession>
<dbReference type="InterPro" id="IPR004843">
    <property type="entry name" value="Calcineurin-like_PHP"/>
</dbReference>
<dbReference type="PANTHER" id="PTHR10340">
    <property type="entry name" value="SPHINGOMYELIN PHOSPHODIESTERASE"/>
    <property type="match status" value="1"/>
</dbReference>
<evidence type="ECO:0000313" key="5">
    <source>
        <dbReference type="EMBL" id="NXY85980.1"/>
    </source>
</evidence>
<gene>
    <name evidence="5" type="primary">Smpd1</name>
    <name evidence="5" type="ORF">CEYCYA_R04466</name>
</gene>
<dbReference type="GO" id="GO:0005615">
    <property type="term" value="C:extracellular space"/>
    <property type="evidence" value="ECO:0007669"/>
    <property type="project" value="TreeGrafter"/>
</dbReference>
<feature type="non-terminal residue" evidence="5">
    <location>
        <position position="1"/>
    </location>
</feature>
<evidence type="ECO:0000256" key="1">
    <source>
        <dbReference type="ARBA" id="ARBA00008234"/>
    </source>
</evidence>
<dbReference type="AlphaFoldDB" id="A0A7L4N7E5"/>
<dbReference type="GO" id="GO:0016020">
    <property type="term" value="C:membrane"/>
    <property type="evidence" value="ECO:0007669"/>
    <property type="project" value="GOC"/>
</dbReference>
<organism evidence="5 6">
    <name type="scientific">Ceyx cyanopectus</name>
    <name type="common">Indigo-banded kingfisher</name>
    <dbReference type="NCBI Taxonomy" id="390723"/>
    <lineage>
        <taxon>Eukaryota</taxon>
        <taxon>Metazoa</taxon>
        <taxon>Chordata</taxon>
        <taxon>Craniata</taxon>
        <taxon>Vertebrata</taxon>
        <taxon>Euteleostomi</taxon>
        <taxon>Archelosauria</taxon>
        <taxon>Archosauria</taxon>
        <taxon>Dinosauria</taxon>
        <taxon>Saurischia</taxon>
        <taxon>Theropoda</taxon>
        <taxon>Coelurosauria</taxon>
        <taxon>Aves</taxon>
        <taxon>Neognathae</taxon>
        <taxon>Neoaves</taxon>
        <taxon>Telluraves</taxon>
        <taxon>Coraciimorphae</taxon>
        <taxon>Coraciiformes</taxon>
        <taxon>Alcedinidae</taxon>
        <taxon>Ceyx</taxon>
    </lineage>
</organism>
<dbReference type="GO" id="GO:0005764">
    <property type="term" value="C:lysosome"/>
    <property type="evidence" value="ECO:0007669"/>
    <property type="project" value="TreeGrafter"/>
</dbReference>
<evidence type="ECO:0000313" key="6">
    <source>
        <dbReference type="Proteomes" id="UP000586704"/>
    </source>
</evidence>
<reference evidence="5 6" key="1">
    <citation type="submission" date="2020-02" db="EMBL/GenBank/DDBJ databases">
        <title>Bird 10,000 Genomes (B10K) Project - Family phase.</title>
        <authorList>
            <person name="Zhang G."/>
        </authorList>
    </citation>
    <scope>NUCLEOTIDE SEQUENCE [LARGE SCALE GENOMIC DNA]</scope>
    <source>
        <strain evidence="5">B10K-DU-013-51</strain>
        <tissue evidence="5">Mixed tissue sample</tissue>
    </source>
</reference>
<evidence type="ECO:0000256" key="3">
    <source>
        <dbReference type="ARBA" id="ARBA00023180"/>
    </source>
</evidence>
<dbReference type="GO" id="GO:0046513">
    <property type="term" value="P:ceramide biosynthetic process"/>
    <property type="evidence" value="ECO:0007669"/>
    <property type="project" value="TreeGrafter"/>
</dbReference>
<dbReference type="SUPFAM" id="SSF56300">
    <property type="entry name" value="Metallo-dependent phosphatases"/>
    <property type="match status" value="1"/>
</dbReference>
<keyword evidence="2" id="KW-0378">Hydrolase</keyword>
<dbReference type="CDD" id="cd00842">
    <property type="entry name" value="MPP_ASMase"/>
    <property type="match status" value="1"/>
</dbReference>
<proteinExistence type="inferred from homology"/>
<protein>
    <submittedName>
        <fullName evidence="5">ASM phosphodiesterase</fullName>
    </submittedName>
</protein>
<comment type="caution">
    <text evidence="5">The sequence shown here is derived from an EMBL/GenBank/DDBJ whole genome shotgun (WGS) entry which is preliminary data.</text>
</comment>
<dbReference type="Proteomes" id="UP000586704">
    <property type="component" value="Unassembled WGS sequence"/>
</dbReference>
<comment type="similarity">
    <text evidence="1">Belongs to the acid sphingomyelinase family.</text>
</comment>
<keyword evidence="6" id="KW-1185">Reference proteome</keyword>
<feature type="non-terminal residue" evidence="5">
    <location>
        <position position="332"/>
    </location>
</feature>
<evidence type="ECO:0000259" key="4">
    <source>
        <dbReference type="Pfam" id="PF00149"/>
    </source>
</evidence>
<dbReference type="GO" id="GO:0006685">
    <property type="term" value="P:sphingomyelin catabolic process"/>
    <property type="evidence" value="ECO:0007669"/>
    <property type="project" value="TreeGrafter"/>
</dbReference>
<dbReference type="InterPro" id="IPR041805">
    <property type="entry name" value="ASMase/PPN1_MPP"/>
</dbReference>